<dbReference type="InterPro" id="IPR008928">
    <property type="entry name" value="6-hairpin_glycosidase_sf"/>
</dbReference>
<dbReference type="AlphaFoldDB" id="A0AAU7VZ94"/>
<dbReference type="GO" id="GO:0047464">
    <property type="term" value="F:heparosan-N-sulfate-glucuronate 5-epimerase activity"/>
    <property type="evidence" value="ECO:0007669"/>
    <property type="project" value="InterPro"/>
</dbReference>
<reference evidence="4" key="1">
    <citation type="submission" date="2024-06" db="EMBL/GenBank/DDBJ databases">
        <title>Draft genome sequence of Microbacterium sp. strain A8/3-1, isolated from Oxytropis tragacanthoides Fisch. ex DC. Root nodules in the Altai region of Russia.</title>
        <authorList>
            <person name="Sazanova A."/>
            <person name="Guro P."/>
            <person name="Kuznetsova I."/>
            <person name="Belimov A."/>
            <person name="Safronova V."/>
        </authorList>
    </citation>
    <scope>NUCLEOTIDE SEQUENCE</scope>
    <source>
        <strain evidence="4">A8/3-1</strain>
    </source>
</reference>
<organism evidence="4">
    <name type="scientific">Microbacterium sp. A8/3-1</name>
    <dbReference type="NCBI Taxonomy" id="3160749"/>
    <lineage>
        <taxon>Bacteria</taxon>
        <taxon>Bacillati</taxon>
        <taxon>Actinomycetota</taxon>
        <taxon>Actinomycetes</taxon>
        <taxon>Micrococcales</taxon>
        <taxon>Microbacteriaceae</taxon>
        <taxon>Microbacterium</taxon>
    </lineage>
</organism>
<dbReference type="InterPro" id="IPR010598">
    <property type="entry name" value="C5-epim_C"/>
</dbReference>
<gene>
    <name evidence="4" type="ORF">ABS642_06410</name>
</gene>
<keyword evidence="2" id="KW-0732">Signal</keyword>
<feature type="chain" id="PRO_5043952737" evidence="2">
    <location>
        <begin position="31"/>
        <end position="345"/>
    </location>
</feature>
<name>A0AAU7VZ94_9MICO</name>
<feature type="signal peptide" evidence="2">
    <location>
        <begin position="1"/>
        <end position="30"/>
    </location>
</feature>
<evidence type="ECO:0000256" key="1">
    <source>
        <dbReference type="SAM" id="MobiDB-lite"/>
    </source>
</evidence>
<dbReference type="PANTHER" id="PTHR13174:SF3">
    <property type="entry name" value="D-GLUCURONYL C5-EPIMERASE"/>
    <property type="match status" value="1"/>
</dbReference>
<feature type="compositionally biased region" description="Pro residues" evidence="1">
    <location>
        <begin position="31"/>
        <end position="40"/>
    </location>
</feature>
<dbReference type="RefSeq" id="WP_350352667.1">
    <property type="nucleotide sequence ID" value="NZ_CP158357.1"/>
</dbReference>
<feature type="domain" description="D-glucuronyl C5-epimerase C-terminal" evidence="3">
    <location>
        <begin position="154"/>
        <end position="336"/>
    </location>
</feature>
<dbReference type="PROSITE" id="PS51257">
    <property type="entry name" value="PROKAR_LIPOPROTEIN"/>
    <property type="match status" value="1"/>
</dbReference>
<dbReference type="InterPro" id="IPR039721">
    <property type="entry name" value="C5-epimerase"/>
</dbReference>
<dbReference type="EMBL" id="CP158357">
    <property type="protein sequence ID" value="XBX79714.1"/>
    <property type="molecule type" value="Genomic_DNA"/>
</dbReference>
<evidence type="ECO:0000313" key="4">
    <source>
        <dbReference type="EMBL" id="XBX79714.1"/>
    </source>
</evidence>
<dbReference type="SUPFAM" id="SSF48208">
    <property type="entry name" value="Six-hairpin glycosidases"/>
    <property type="match status" value="1"/>
</dbReference>
<evidence type="ECO:0000256" key="2">
    <source>
        <dbReference type="SAM" id="SignalP"/>
    </source>
</evidence>
<dbReference type="GO" id="GO:0005975">
    <property type="term" value="P:carbohydrate metabolic process"/>
    <property type="evidence" value="ECO:0007669"/>
    <property type="project" value="InterPro"/>
</dbReference>
<dbReference type="Pfam" id="PF06662">
    <property type="entry name" value="C5-epim_C"/>
    <property type="match status" value="1"/>
</dbReference>
<feature type="region of interest" description="Disordered" evidence="1">
    <location>
        <begin position="31"/>
        <end position="57"/>
    </location>
</feature>
<evidence type="ECO:0000259" key="3">
    <source>
        <dbReference type="Pfam" id="PF06662"/>
    </source>
</evidence>
<proteinExistence type="predicted"/>
<protein>
    <submittedName>
        <fullName evidence="4">D-glucuronyl C5-epimerase family protein</fullName>
    </submittedName>
</protein>
<dbReference type="PANTHER" id="PTHR13174">
    <property type="entry name" value="D-GLUCURONYL C5-EPIMERASE"/>
    <property type="match status" value="1"/>
</dbReference>
<sequence length="345" mass="38372">MTSRRASAVASRLAASVVAALLLAGCTGPAPEPAASPPPISTVSPGPTVAPAPTTSLNDEGFATSGWTLRTDVLNPFYDRIQVDVDITEIDDSGLALYREQATGKVLPHPIVNAQYAMAALLRWEETGDDIWLTRAIRNAQELVDTHVERDGAWWFQYDWDWTYLDRTLTAPWWSGMAQGEALTVFSRLAAIQPENPQWRQAADRTVESFFQRGEGNTEPWATVVDNGYLWFEEYAGDQPPLLVMNGHVFAIFGLYEYWLLSGDQRVATYIDGGATAILTAMPLIRGGEGAVSYYCTQRDYCRRVEWQNATYHPIHIQQLHALGRITGAPEFDEWAALLESDWQG</sequence>
<dbReference type="GO" id="GO:0015012">
    <property type="term" value="P:heparan sulfate proteoglycan biosynthetic process"/>
    <property type="evidence" value="ECO:0007669"/>
    <property type="project" value="InterPro"/>
</dbReference>
<accession>A0AAU7VZ94</accession>